<dbReference type="CDD" id="cd02440">
    <property type="entry name" value="AdoMet_MTases"/>
    <property type="match status" value="1"/>
</dbReference>
<dbReference type="OrthoDB" id="9795634at2"/>
<dbReference type="Proteomes" id="UP000297654">
    <property type="component" value="Unassembled WGS sequence"/>
</dbReference>
<evidence type="ECO:0000259" key="1">
    <source>
        <dbReference type="Pfam" id="PF13847"/>
    </source>
</evidence>
<dbReference type="STRING" id="1424661.SAMN05216281_11150"/>
<keyword evidence="2" id="KW-0489">Methyltransferase</keyword>
<accession>A0A1H8IBV1</accession>
<dbReference type="RefSeq" id="WP_092110805.1">
    <property type="nucleotide sequence ID" value="NZ_FOCN01000011.1"/>
</dbReference>
<dbReference type="SUPFAM" id="SSF53335">
    <property type="entry name" value="S-adenosyl-L-methionine-dependent methyltransferases"/>
    <property type="match status" value="1"/>
</dbReference>
<proteinExistence type="predicted"/>
<dbReference type="InterPro" id="IPR025714">
    <property type="entry name" value="Methyltranfer_dom"/>
</dbReference>
<evidence type="ECO:0000313" key="2">
    <source>
        <dbReference type="EMBL" id="TFB95542.1"/>
    </source>
</evidence>
<feature type="domain" description="Methyltransferase" evidence="1">
    <location>
        <begin position="49"/>
        <end position="153"/>
    </location>
</feature>
<dbReference type="EMBL" id="SOFF01000002">
    <property type="protein sequence ID" value="TFB95542.1"/>
    <property type="molecule type" value="Genomic_DNA"/>
</dbReference>
<dbReference type="Gene3D" id="3.40.50.150">
    <property type="entry name" value="Vaccinia Virus protein VP39"/>
    <property type="match status" value="1"/>
</dbReference>
<organism evidence="2 3">
    <name type="scientific">Cryobacterium luteum</name>
    <dbReference type="NCBI Taxonomy" id="1424661"/>
    <lineage>
        <taxon>Bacteria</taxon>
        <taxon>Bacillati</taxon>
        <taxon>Actinomycetota</taxon>
        <taxon>Actinomycetes</taxon>
        <taxon>Micrococcales</taxon>
        <taxon>Microbacteriaceae</taxon>
        <taxon>Cryobacterium</taxon>
    </lineage>
</organism>
<keyword evidence="3" id="KW-1185">Reference proteome</keyword>
<dbReference type="PANTHER" id="PTHR43591">
    <property type="entry name" value="METHYLTRANSFERASE"/>
    <property type="match status" value="1"/>
</dbReference>
<reference evidence="2 3" key="1">
    <citation type="submission" date="2019-03" db="EMBL/GenBank/DDBJ databases">
        <title>Genomics of glacier-inhabiting Cryobacterium strains.</title>
        <authorList>
            <person name="Liu Q."/>
            <person name="Xin Y.-H."/>
        </authorList>
    </citation>
    <scope>NUCLEOTIDE SEQUENCE [LARGE SCALE GENOMIC DNA]</scope>
    <source>
        <strain evidence="2 3">Hh15</strain>
    </source>
</reference>
<gene>
    <name evidence="2" type="ORF">E3O10_00395</name>
</gene>
<protein>
    <submittedName>
        <fullName evidence="2">Methyltransferase domain-containing protein</fullName>
    </submittedName>
</protein>
<comment type="caution">
    <text evidence="2">The sequence shown here is derived from an EMBL/GenBank/DDBJ whole genome shotgun (WGS) entry which is preliminary data.</text>
</comment>
<dbReference type="InterPro" id="IPR029063">
    <property type="entry name" value="SAM-dependent_MTases_sf"/>
</dbReference>
<dbReference type="AlphaFoldDB" id="A0A1H8IBV1"/>
<name>A0A1H8IBV1_9MICO</name>
<keyword evidence="2" id="KW-0808">Transferase</keyword>
<dbReference type="Pfam" id="PF13847">
    <property type="entry name" value="Methyltransf_31"/>
    <property type="match status" value="1"/>
</dbReference>
<dbReference type="GO" id="GO:0008168">
    <property type="term" value="F:methyltransferase activity"/>
    <property type="evidence" value="ECO:0007669"/>
    <property type="project" value="UniProtKB-KW"/>
</dbReference>
<dbReference type="PANTHER" id="PTHR43591:SF24">
    <property type="entry name" value="2-METHOXY-6-POLYPRENYL-1,4-BENZOQUINOL METHYLASE, MITOCHONDRIAL"/>
    <property type="match status" value="1"/>
</dbReference>
<sequence length="277" mass="30182">MTDLTGNSESAPRDEYIHGHHESVLRSHTWRTVANSAAYLIPELCTGGVLLDVGCGPGTITVDLARRLAPGRVVGIDASPDIVARATGLSADEGVHNASFQVGDVYALDFADDTFDIVHAHQVMQHLANPVAAMTEIRRVLRPGGVFAARDVDYGGVMIAPPIDGLVDWMRVYREVHYWNGGDPDAGRSLKTWARRAGFTTVTSSASVWCFASDAEREWWGESWAVRVTESSFAAHAIESGVADLADLKRMAAAWREWVRDPDGWFGMPHGEILARA</sequence>
<evidence type="ECO:0000313" key="3">
    <source>
        <dbReference type="Proteomes" id="UP000297654"/>
    </source>
</evidence>
<dbReference type="GO" id="GO:0032259">
    <property type="term" value="P:methylation"/>
    <property type="evidence" value="ECO:0007669"/>
    <property type="project" value="UniProtKB-KW"/>
</dbReference>